<accession>A0ACC0C1A8</accession>
<keyword evidence="2" id="KW-1185">Reference proteome</keyword>
<proteinExistence type="predicted"/>
<evidence type="ECO:0000313" key="1">
    <source>
        <dbReference type="EMBL" id="KAI5678681.1"/>
    </source>
</evidence>
<name>A0ACC0C1A8_CATRO</name>
<reference evidence="2" key="1">
    <citation type="journal article" date="2023" name="Nat. Plants">
        <title>Single-cell RNA sequencing provides a high-resolution roadmap for understanding the multicellular compartmentation of specialized metabolism.</title>
        <authorList>
            <person name="Sun S."/>
            <person name="Shen X."/>
            <person name="Li Y."/>
            <person name="Li Y."/>
            <person name="Wang S."/>
            <person name="Li R."/>
            <person name="Zhang H."/>
            <person name="Shen G."/>
            <person name="Guo B."/>
            <person name="Wei J."/>
            <person name="Xu J."/>
            <person name="St-Pierre B."/>
            <person name="Chen S."/>
            <person name="Sun C."/>
        </authorList>
    </citation>
    <scope>NUCLEOTIDE SEQUENCE [LARGE SCALE GENOMIC DNA]</scope>
</reference>
<evidence type="ECO:0000313" key="2">
    <source>
        <dbReference type="Proteomes" id="UP001060085"/>
    </source>
</evidence>
<comment type="caution">
    <text evidence="1">The sequence shown here is derived from an EMBL/GenBank/DDBJ whole genome shotgun (WGS) entry which is preliminary data.</text>
</comment>
<dbReference type="EMBL" id="CM044702">
    <property type="protein sequence ID" value="KAI5678681.1"/>
    <property type="molecule type" value="Genomic_DNA"/>
</dbReference>
<gene>
    <name evidence="1" type="ORF">M9H77_09631</name>
</gene>
<dbReference type="Proteomes" id="UP001060085">
    <property type="component" value="Linkage Group LG02"/>
</dbReference>
<protein>
    <submittedName>
        <fullName evidence="1">Uncharacterized protein</fullName>
    </submittedName>
</protein>
<organism evidence="1 2">
    <name type="scientific">Catharanthus roseus</name>
    <name type="common">Madagascar periwinkle</name>
    <name type="synonym">Vinca rosea</name>
    <dbReference type="NCBI Taxonomy" id="4058"/>
    <lineage>
        <taxon>Eukaryota</taxon>
        <taxon>Viridiplantae</taxon>
        <taxon>Streptophyta</taxon>
        <taxon>Embryophyta</taxon>
        <taxon>Tracheophyta</taxon>
        <taxon>Spermatophyta</taxon>
        <taxon>Magnoliopsida</taxon>
        <taxon>eudicotyledons</taxon>
        <taxon>Gunneridae</taxon>
        <taxon>Pentapetalae</taxon>
        <taxon>asterids</taxon>
        <taxon>lamiids</taxon>
        <taxon>Gentianales</taxon>
        <taxon>Apocynaceae</taxon>
        <taxon>Rauvolfioideae</taxon>
        <taxon>Vinceae</taxon>
        <taxon>Catharanthinae</taxon>
        <taxon>Catharanthus</taxon>
    </lineage>
</organism>
<sequence length="875" mass="100582">MASIVPDAAVEFLLTTVKEFVDRNCELISGAKENFDKLQQDLNVLKGFLQEFSKKYDNSILENLAKNVRHLIYRAEDVIETFIVEAEKQRHRGKFRQWIHKGDYLLQVRNLAIEIEKISGDVQSFYTNQANIGIEAMKLQSHAGPDEETKDLKPRVDDLVVGLEDEAKKVIGLLTEGPEELDVISIFGMLGLGKTTLAKKIFNDAKIEYHFFVRAFVEVSQKFDKKKVFLNIISAFEDVRDEMRSWSADNLAKYINKYLQKRKYLIVLDDVWGTDVWEALKPAFPKNEKCCRVLITTRNEFVAESAKKRTNPHKLRFLNKDESRLLLRLKVFEEDFCEEDLLEHEKNILKRCNGLPLAIVVIAGILRNHRNESYWWQQVAAGVEDYDPDFKEKIDYVIGLSFDVLPDYLKPCFLYLGVFPEDSEIPARTLLRLWISEGFIQPPRKGNLTLEGVADVYLRMLVDRSLVMVQKRRSNGQVKTIKIHDTLRDFCKEGGEKEHLYYELWRERTAASANIRRLSVNLDMESYICSNPSGEHVRSFLCFAKGNFVLARDKVSIITKGFQLLRVLEIRTIKLAVFPPELHCLILLKYIAFSSDFKALPEKTSNLLNLETLLVQTTARNFEIKADISKMPQLRHLEITSSSSFSKQTENEYSKNQNLQTLSTISPESCTEELFERTPNLKKLGIRGALDQYFKAGKENKLFGTLSKLPLLENLKLLNDTTSITSKFEVLPCENLFPCKLSKLTLSKTSLEWKHMSTLGKLKNLQVLKLKDYAFEGENWTTEDGGFKRLTFLHIGTSTLTNWNAKSSNFPALAHLSLSHCNKLEAIPYDFVNLSKLRMINIHYCKTTVATSAMKLQIQTPQGEKKFNINVYPPV</sequence>